<dbReference type="Proteomes" id="UP001140949">
    <property type="component" value="Unassembled WGS sequence"/>
</dbReference>
<dbReference type="InterPro" id="IPR044821">
    <property type="entry name" value="At1g28695/At4g15970-like"/>
</dbReference>
<gene>
    <name evidence="3" type="ORF">M6B38_326315</name>
</gene>
<comment type="caution">
    <text evidence="3">The sequence shown here is derived from an EMBL/GenBank/DDBJ whole genome shotgun (WGS) entry which is preliminary data.</text>
</comment>
<feature type="transmembrane region" description="Helical" evidence="1">
    <location>
        <begin position="21"/>
        <end position="45"/>
    </location>
</feature>
<reference evidence="3" key="1">
    <citation type="journal article" date="2023" name="GigaByte">
        <title>Genome assembly of the bearded iris, Iris pallida Lam.</title>
        <authorList>
            <person name="Bruccoleri R.E."/>
            <person name="Oakeley E.J."/>
            <person name="Faust A.M.E."/>
            <person name="Altorfer M."/>
            <person name="Dessus-Babus S."/>
            <person name="Burckhardt D."/>
            <person name="Oertli M."/>
            <person name="Naumann U."/>
            <person name="Petersen F."/>
            <person name="Wong J."/>
        </authorList>
    </citation>
    <scope>NUCLEOTIDE SEQUENCE</scope>
    <source>
        <strain evidence="3">GSM-AAB239-AS_SAM_17_03QT</strain>
    </source>
</reference>
<organism evidence="3 4">
    <name type="scientific">Iris pallida</name>
    <name type="common">Sweet iris</name>
    <dbReference type="NCBI Taxonomy" id="29817"/>
    <lineage>
        <taxon>Eukaryota</taxon>
        <taxon>Viridiplantae</taxon>
        <taxon>Streptophyta</taxon>
        <taxon>Embryophyta</taxon>
        <taxon>Tracheophyta</taxon>
        <taxon>Spermatophyta</taxon>
        <taxon>Magnoliopsida</taxon>
        <taxon>Liliopsida</taxon>
        <taxon>Asparagales</taxon>
        <taxon>Iridaceae</taxon>
        <taxon>Iridoideae</taxon>
        <taxon>Irideae</taxon>
        <taxon>Iris</taxon>
    </lineage>
</organism>
<sequence>MYQQKIDDRQETMSPFGRSTGHAAGLVAAASLLVCVVTYACLWTSTVPGASFAVRPTPSVTTIEHGDELQVVLRRASMGNKTVIITVINSAYVEEDGMLDLFLRSMREGEDTEYLIKHVLLVAADAVAFKRCELLRLNCYRLVTEGVEFSEEAIYESEDFIKMMWRRTLFLGDVLRHGYNFIFTDMDVMWLRDPLPKLNNDGEDMQISCDSYNGNPTDEHNPFNTGFYMVVSNNKTIALFDEWYGKRHNATGKDQDVLSQMRYEGVFRRLGMKVRFLDTLHFSGFCQDSRDFREVRTVHANCCRLVKAKLSELTDVLEVWKRFNRTANATWPAHKICHEAWETDVSKYELQLLLNRISMENKTLVISFLNMDQAAENGMLDLFLKSLRQGGDTEPLIKHLLFAAADRVAFDQCKLLKLRCYRLLTYGVDFSKEPPFTAEELNRMMWRRVQFLGDVLKLGYSFVSTNVDVMWLRNPFARLGNRSEDVQMSCDSHNIVDVGFYFAASSSRTAALFDTWYDYQYNYPGMKEDDVLRRMRSDGVFRKLGVRVRCLDALYFGGGFCQGGGDVREAITVHANCCRDEKAKLAGLASALDVWKSSGGGTVGWPEHKACT</sequence>
<evidence type="ECO:0000313" key="3">
    <source>
        <dbReference type="EMBL" id="KAJ6836597.1"/>
    </source>
</evidence>
<keyword evidence="1" id="KW-1133">Transmembrane helix</keyword>
<feature type="domain" description="Nucleotide-diphospho-sugar transferase" evidence="2">
    <location>
        <begin position="115"/>
        <end position="312"/>
    </location>
</feature>
<keyword evidence="1" id="KW-0472">Membrane</keyword>
<reference evidence="3" key="2">
    <citation type="submission" date="2023-04" db="EMBL/GenBank/DDBJ databases">
        <authorList>
            <person name="Bruccoleri R.E."/>
            <person name="Oakeley E.J."/>
            <person name="Faust A.-M."/>
            <person name="Dessus-Babus S."/>
            <person name="Altorfer M."/>
            <person name="Burckhardt D."/>
            <person name="Oertli M."/>
            <person name="Naumann U."/>
            <person name="Petersen F."/>
            <person name="Wong J."/>
        </authorList>
    </citation>
    <scope>NUCLEOTIDE SEQUENCE</scope>
    <source>
        <strain evidence="3">GSM-AAB239-AS_SAM_17_03QT</strain>
        <tissue evidence="3">Leaf</tissue>
    </source>
</reference>
<dbReference type="InterPro" id="IPR005069">
    <property type="entry name" value="Nucl-diP-sugar_transferase"/>
</dbReference>
<proteinExistence type="predicted"/>
<dbReference type="Pfam" id="PF03407">
    <property type="entry name" value="Nucleotid_trans"/>
    <property type="match status" value="2"/>
</dbReference>
<dbReference type="EMBL" id="JANAVB010011999">
    <property type="protein sequence ID" value="KAJ6836597.1"/>
    <property type="molecule type" value="Genomic_DNA"/>
</dbReference>
<dbReference type="AlphaFoldDB" id="A0AAX6H7L7"/>
<evidence type="ECO:0000313" key="4">
    <source>
        <dbReference type="Proteomes" id="UP001140949"/>
    </source>
</evidence>
<dbReference type="PANTHER" id="PTHR46038:SF12">
    <property type="entry name" value="OS03G0731800 PROTEIN"/>
    <property type="match status" value="1"/>
</dbReference>
<evidence type="ECO:0000256" key="1">
    <source>
        <dbReference type="SAM" id="Phobius"/>
    </source>
</evidence>
<dbReference type="PANTHER" id="PTHR46038">
    <property type="entry name" value="EXPRESSED PROTEIN-RELATED"/>
    <property type="match status" value="1"/>
</dbReference>
<accession>A0AAX6H7L7</accession>
<protein>
    <recommendedName>
        <fullName evidence="2">Nucleotide-diphospho-sugar transferase domain-containing protein</fullName>
    </recommendedName>
</protein>
<feature type="domain" description="Nucleotide-diphospho-sugar transferase" evidence="2">
    <location>
        <begin position="396"/>
        <end position="586"/>
    </location>
</feature>
<evidence type="ECO:0000259" key="2">
    <source>
        <dbReference type="Pfam" id="PF03407"/>
    </source>
</evidence>
<keyword evidence="4" id="KW-1185">Reference proteome</keyword>
<name>A0AAX6H7L7_IRIPA</name>
<keyword evidence="1" id="KW-0812">Transmembrane</keyword>